<keyword evidence="2" id="KW-0472">Membrane</keyword>
<dbReference type="OrthoDB" id="4187771at2759"/>
<evidence type="ECO:0000313" key="4">
    <source>
        <dbReference type="Proteomes" id="UP000224080"/>
    </source>
</evidence>
<keyword evidence="4" id="KW-1185">Reference proteome</keyword>
<proteinExistence type="predicted"/>
<feature type="region of interest" description="Disordered" evidence="1">
    <location>
        <begin position="169"/>
        <end position="196"/>
    </location>
</feature>
<keyword evidence="2" id="KW-1133">Transmembrane helix</keyword>
<dbReference type="AlphaFoldDB" id="A0A2B7X9H6"/>
<feature type="transmembrane region" description="Helical" evidence="2">
    <location>
        <begin position="206"/>
        <end position="224"/>
    </location>
</feature>
<dbReference type="EMBL" id="PDNC01000030">
    <property type="protein sequence ID" value="PGH05413.1"/>
    <property type="molecule type" value="Genomic_DNA"/>
</dbReference>
<feature type="transmembrane region" description="Helical" evidence="2">
    <location>
        <begin position="125"/>
        <end position="147"/>
    </location>
</feature>
<comment type="caution">
    <text evidence="3">The sequence shown here is derived from an EMBL/GenBank/DDBJ whole genome shotgun (WGS) entry which is preliminary data.</text>
</comment>
<name>A0A2B7X9H6_9EURO</name>
<sequence>MTADSPPLARLDTDTLLLLAHTHDINNGTAVVLKHTSISQRVLRFHPLANGERLFCVYPLIYTIPFDLICCAPDKLALILHPARPRTIRSIHINSSPLQKYIKKISQNLLGMKLHPSAQRSGGGLAANLSLITIYLLLAIVTLATALPVAQQSDSINTVQLPKARDQRSLPGSLATAPEGAVGHPPSPAYGSEGYNTESMPTKKPVYFTLLVIAVFVCVLIVLFERL</sequence>
<evidence type="ECO:0000256" key="2">
    <source>
        <dbReference type="SAM" id="Phobius"/>
    </source>
</evidence>
<evidence type="ECO:0000256" key="1">
    <source>
        <dbReference type="SAM" id="MobiDB-lite"/>
    </source>
</evidence>
<keyword evidence="2" id="KW-0812">Transmembrane</keyword>
<dbReference type="Proteomes" id="UP000224080">
    <property type="component" value="Unassembled WGS sequence"/>
</dbReference>
<protein>
    <submittedName>
        <fullName evidence="3">Uncharacterized protein</fullName>
    </submittedName>
</protein>
<organism evidence="3 4">
    <name type="scientific">Blastomyces parvus</name>
    <dbReference type="NCBI Taxonomy" id="2060905"/>
    <lineage>
        <taxon>Eukaryota</taxon>
        <taxon>Fungi</taxon>
        <taxon>Dikarya</taxon>
        <taxon>Ascomycota</taxon>
        <taxon>Pezizomycotina</taxon>
        <taxon>Eurotiomycetes</taxon>
        <taxon>Eurotiomycetidae</taxon>
        <taxon>Onygenales</taxon>
        <taxon>Ajellomycetaceae</taxon>
        <taxon>Blastomyces</taxon>
    </lineage>
</organism>
<reference evidence="3 4" key="1">
    <citation type="submission" date="2017-10" db="EMBL/GenBank/DDBJ databases">
        <title>Comparative genomics in systemic dimorphic fungi from Ajellomycetaceae.</title>
        <authorList>
            <person name="Munoz J.F."/>
            <person name="Mcewen J.G."/>
            <person name="Clay O.K."/>
            <person name="Cuomo C.A."/>
        </authorList>
    </citation>
    <scope>NUCLEOTIDE SEQUENCE [LARGE SCALE GENOMIC DNA]</scope>
    <source>
        <strain evidence="3 4">UAMH130</strain>
    </source>
</reference>
<evidence type="ECO:0000313" key="3">
    <source>
        <dbReference type="EMBL" id="PGH05413.1"/>
    </source>
</evidence>
<gene>
    <name evidence="3" type="ORF">GX51_02937</name>
</gene>
<accession>A0A2B7X9H6</accession>